<reference evidence="1 2" key="1">
    <citation type="submission" date="2020-10" db="EMBL/GenBank/DDBJ databases">
        <title>Complete genome sequence of Paludibaculum fermentans P105T, a facultatively anaerobic acidobacterium capable of dissimilatory Fe(III) reduction.</title>
        <authorList>
            <person name="Dedysh S.N."/>
            <person name="Beletsky A.V."/>
            <person name="Kulichevskaya I.S."/>
            <person name="Mardanov A.V."/>
            <person name="Ravin N.V."/>
        </authorList>
    </citation>
    <scope>NUCLEOTIDE SEQUENCE [LARGE SCALE GENOMIC DNA]</scope>
    <source>
        <strain evidence="1 2">P105</strain>
    </source>
</reference>
<gene>
    <name evidence="1" type="ORF">IRI77_17495</name>
</gene>
<dbReference type="AlphaFoldDB" id="A0A7S7NXM2"/>
<evidence type="ECO:0000313" key="2">
    <source>
        <dbReference type="Proteomes" id="UP000593892"/>
    </source>
</evidence>
<dbReference type="EMBL" id="CP063849">
    <property type="protein sequence ID" value="QOY91667.1"/>
    <property type="molecule type" value="Genomic_DNA"/>
</dbReference>
<dbReference type="Proteomes" id="UP000593892">
    <property type="component" value="Chromosome"/>
</dbReference>
<accession>A0A7S7NXM2</accession>
<organism evidence="1 2">
    <name type="scientific">Paludibaculum fermentans</name>
    <dbReference type="NCBI Taxonomy" id="1473598"/>
    <lineage>
        <taxon>Bacteria</taxon>
        <taxon>Pseudomonadati</taxon>
        <taxon>Acidobacteriota</taxon>
        <taxon>Terriglobia</taxon>
        <taxon>Bryobacterales</taxon>
        <taxon>Bryobacteraceae</taxon>
        <taxon>Paludibaculum</taxon>
    </lineage>
</organism>
<proteinExistence type="predicted"/>
<name>A0A7S7NXM2_PALFE</name>
<dbReference type="KEGG" id="pfer:IRI77_17495"/>
<evidence type="ECO:0000313" key="1">
    <source>
        <dbReference type="EMBL" id="QOY91667.1"/>
    </source>
</evidence>
<sequence length="97" mass="11087">MANPKYAEATRPIPQAQELGLLSDGTKLMKRAPRIRACGLKDEKGKLCAGHLKRWYFYGEELKEKFGAEAELYRCEKCKAVYLPNEEEEPRSGTICY</sequence>
<dbReference type="RefSeq" id="WP_194453321.1">
    <property type="nucleotide sequence ID" value="NZ_CP063849.1"/>
</dbReference>
<protein>
    <submittedName>
        <fullName evidence="1">Uncharacterized protein</fullName>
    </submittedName>
</protein>
<keyword evidence="2" id="KW-1185">Reference proteome</keyword>